<dbReference type="KEGG" id="eps:L0Y14_08615"/>
<evidence type="ECO:0000313" key="1">
    <source>
        <dbReference type="EMBL" id="USF86216.1"/>
    </source>
</evidence>
<dbReference type="AlphaFoldDB" id="A0A9J6ZU43"/>
<organism evidence="1 2">
    <name type="scientific">Candidatus Endoriftia persephonae</name>
    <dbReference type="NCBI Taxonomy" id="393765"/>
    <lineage>
        <taxon>Bacteria</taxon>
        <taxon>Pseudomonadati</taxon>
        <taxon>Pseudomonadota</taxon>
        <taxon>Gammaproteobacteria</taxon>
        <taxon>Chromatiales</taxon>
        <taxon>Sedimenticolaceae</taxon>
        <taxon>Candidatus Endoriftia</taxon>
    </lineage>
</organism>
<sequence length="107" mass="11965">MLTDNNRLLLEIDKTIREINRETINPAIPKLSLSDLNPVMVLVARARAVYLKELFDMAGVVGNGLPSPDQIDQLKKLRETYEELVNGAQSLEIAIQRGYLDVISKSS</sequence>
<keyword evidence="2" id="KW-1185">Reference proteome</keyword>
<evidence type="ECO:0000313" key="2">
    <source>
        <dbReference type="Proteomes" id="UP001056649"/>
    </source>
</evidence>
<dbReference type="EMBL" id="CP090569">
    <property type="protein sequence ID" value="USF86216.1"/>
    <property type="molecule type" value="Genomic_DNA"/>
</dbReference>
<accession>A0A9J6ZU43</accession>
<reference evidence="1" key="1">
    <citation type="journal article" date="2022" name="Mol. Ecol. Resour.">
        <title>The complete and closed genome of the facultative generalist Candidatus Endoriftia persephone from deep-sea hydrothermal vents.</title>
        <authorList>
            <person name="de Oliveira A.L."/>
            <person name="Srivastava A."/>
            <person name="Espada-Hinojosa S."/>
            <person name="Bright M."/>
        </authorList>
    </citation>
    <scope>NUCLEOTIDE SEQUENCE</scope>
    <source>
        <strain evidence="1">Tica-EPR-9o50.N</strain>
    </source>
</reference>
<gene>
    <name evidence="1" type="ORF">L0Y14_08615</name>
</gene>
<protein>
    <submittedName>
        <fullName evidence="1">Uncharacterized protein</fullName>
    </submittedName>
</protein>
<proteinExistence type="predicted"/>
<dbReference type="RefSeq" id="WP_005960866.1">
    <property type="nucleotide sequence ID" value="NZ_CP090569.1"/>
</dbReference>
<name>A0A9J6ZU43_9GAMM</name>
<dbReference type="Proteomes" id="UP001056649">
    <property type="component" value="Chromosome"/>
</dbReference>